<gene>
    <name evidence="3" type="ORF">JVT61DRAFT_14676</name>
</gene>
<reference evidence="3" key="1">
    <citation type="submission" date="2021-03" db="EMBL/GenBank/DDBJ databases">
        <title>Evolutionary innovations through gain and loss of genes in the ectomycorrhizal Boletales.</title>
        <authorList>
            <person name="Wu G."/>
            <person name="Miyauchi S."/>
            <person name="Morin E."/>
            <person name="Yang Z.-L."/>
            <person name="Xu J."/>
            <person name="Martin F.M."/>
        </authorList>
    </citation>
    <scope>NUCLEOTIDE SEQUENCE</scope>
    <source>
        <strain evidence="3">BR01</strain>
    </source>
</reference>
<evidence type="ECO:0000256" key="2">
    <source>
        <dbReference type="SAM" id="Phobius"/>
    </source>
</evidence>
<sequence>MTSIARTRTAPASGGFMMRHHDVDDLDRQPQPEKKRTQEEQDTEDEKARKRAMRNLINSWQERLQLISVITTFFASAEAAILVNTKPLSSVEFERIVLKVANATLLGALVFHVYASVLSFLGAFLLISYKLKEARREEMMAEGVPITNSPVEDFVIKDVEWGAIDPVLQKTLTSNDAHKSTNYNTTTIPERNGVRPAEQPVFSADPHIEQVVPYLPHASSHRLLCRTHGLCVFLAAVGFILAIIGILCYAWAFQPASVSIFASVCLGVALLTTGFLFV</sequence>
<feature type="transmembrane region" description="Helical" evidence="2">
    <location>
        <begin position="103"/>
        <end position="127"/>
    </location>
</feature>
<keyword evidence="2" id="KW-0812">Transmembrane</keyword>
<proteinExistence type="predicted"/>
<keyword evidence="4" id="KW-1185">Reference proteome</keyword>
<dbReference type="AlphaFoldDB" id="A0A8I2YRD0"/>
<organism evidence="3 4">
    <name type="scientific">Boletus reticuloceps</name>
    <dbReference type="NCBI Taxonomy" id="495285"/>
    <lineage>
        <taxon>Eukaryota</taxon>
        <taxon>Fungi</taxon>
        <taxon>Dikarya</taxon>
        <taxon>Basidiomycota</taxon>
        <taxon>Agaricomycotina</taxon>
        <taxon>Agaricomycetes</taxon>
        <taxon>Agaricomycetidae</taxon>
        <taxon>Boletales</taxon>
        <taxon>Boletineae</taxon>
        <taxon>Boletaceae</taxon>
        <taxon>Boletoideae</taxon>
        <taxon>Boletus</taxon>
    </lineage>
</organism>
<evidence type="ECO:0000313" key="3">
    <source>
        <dbReference type="EMBL" id="KAG6377889.1"/>
    </source>
</evidence>
<feature type="transmembrane region" description="Helical" evidence="2">
    <location>
        <begin position="230"/>
        <end position="252"/>
    </location>
</feature>
<accession>A0A8I2YRD0</accession>
<feature type="compositionally biased region" description="Basic and acidic residues" evidence="1">
    <location>
        <begin position="19"/>
        <end position="39"/>
    </location>
</feature>
<name>A0A8I2YRD0_9AGAM</name>
<protein>
    <recommendedName>
        <fullName evidence="5">Transmembrane protein</fullName>
    </recommendedName>
</protein>
<feature type="transmembrane region" description="Helical" evidence="2">
    <location>
        <begin position="64"/>
        <end position="83"/>
    </location>
</feature>
<evidence type="ECO:0000256" key="1">
    <source>
        <dbReference type="SAM" id="MobiDB-lite"/>
    </source>
</evidence>
<keyword evidence="2" id="KW-0472">Membrane</keyword>
<feature type="transmembrane region" description="Helical" evidence="2">
    <location>
        <begin position="258"/>
        <end position="277"/>
    </location>
</feature>
<dbReference type="Proteomes" id="UP000683000">
    <property type="component" value="Unassembled WGS sequence"/>
</dbReference>
<comment type="caution">
    <text evidence="3">The sequence shown here is derived from an EMBL/GenBank/DDBJ whole genome shotgun (WGS) entry which is preliminary data.</text>
</comment>
<dbReference type="OrthoDB" id="2653987at2759"/>
<evidence type="ECO:0000313" key="4">
    <source>
        <dbReference type="Proteomes" id="UP000683000"/>
    </source>
</evidence>
<keyword evidence="2" id="KW-1133">Transmembrane helix</keyword>
<evidence type="ECO:0008006" key="5">
    <source>
        <dbReference type="Google" id="ProtNLM"/>
    </source>
</evidence>
<dbReference type="EMBL" id="JAGFBS010000008">
    <property type="protein sequence ID" value="KAG6377889.1"/>
    <property type="molecule type" value="Genomic_DNA"/>
</dbReference>
<feature type="region of interest" description="Disordered" evidence="1">
    <location>
        <begin position="1"/>
        <end position="50"/>
    </location>
</feature>